<feature type="repeat" description="ANK" evidence="3">
    <location>
        <begin position="4"/>
        <end position="36"/>
    </location>
</feature>
<name>A0A4S8NGM0_9ACTN</name>
<dbReference type="InterPro" id="IPR036770">
    <property type="entry name" value="Ankyrin_rpt-contain_sf"/>
</dbReference>
<gene>
    <name evidence="4" type="ORF">E9934_06395</name>
</gene>
<dbReference type="PANTHER" id="PTHR24171">
    <property type="entry name" value="ANKYRIN REPEAT DOMAIN-CONTAINING PROTEIN 39-RELATED"/>
    <property type="match status" value="1"/>
</dbReference>
<feature type="repeat" description="ANK" evidence="3">
    <location>
        <begin position="37"/>
        <end position="69"/>
    </location>
</feature>
<dbReference type="Pfam" id="PF12796">
    <property type="entry name" value="Ank_2"/>
    <property type="match status" value="1"/>
</dbReference>
<keyword evidence="2 3" id="KW-0040">ANK repeat</keyword>
<sequence>MTTPTTSPMHAAVMASDLSTLQDLLARGESPDVSDHLGFTPLHLAAQQWSVPAAEALLGAGASVDPENTFGNTPLFVAVFNSKGRGELIELLRTHGADALHANRSGQTPVGLARLIANYNVAQWFADLPT</sequence>
<dbReference type="Proteomes" id="UP000307087">
    <property type="component" value="Unassembled WGS sequence"/>
</dbReference>
<dbReference type="Gene3D" id="1.25.40.20">
    <property type="entry name" value="Ankyrin repeat-containing domain"/>
    <property type="match status" value="1"/>
</dbReference>
<dbReference type="InterPro" id="IPR002110">
    <property type="entry name" value="Ankyrin_rpt"/>
</dbReference>
<protein>
    <submittedName>
        <fullName evidence="4">Ankyrin repeat domain-containing protein</fullName>
    </submittedName>
</protein>
<dbReference type="PROSITE" id="PS50088">
    <property type="entry name" value="ANK_REPEAT"/>
    <property type="match status" value="3"/>
</dbReference>
<comment type="caution">
    <text evidence="4">The sequence shown here is derived from an EMBL/GenBank/DDBJ whole genome shotgun (WGS) entry which is preliminary data.</text>
</comment>
<reference evidence="4 5" key="1">
    <citation type="journal article" date="2009" name="Int. J. Syst. Evol. Microbiol.">
        <title>Nocardioides caeni sp. nov., isolated from wastewater.</title>
        <authorList>
            <person name="Yoon J.H."/>
            <person name="Kang S.J."/>
            <person name="Park S."/>
            <person name="Kim W."/>
            <person name="Oh T.K."/>
        </authorList>
    </citation>
    <scope>NUCLEOTIDE SEQUENCE [LARGE SCALE GENOMIC DNA]</scope>
    <source>
        <strain evidence="4 5">DSM 23134</strain>
    </source>
</reference>
<feature type="repeat" description="ANK" evidence="3">
    <location>
        <begin position="70"/>
        <end position="104"/>
    </location>
</feature>
<accession>A0A4S8NGM0</accession>
<organism evidence="4 5">
    <name type="scientific">Nocardioides caeni</name>
    <dbReference type="NCBI Taxonomy" id="574700"/>
    <lineage>
        <taxon>Bacteria</taxon>
        <taxon>Bacillati</taxon>
        <taxon>Actinomycetota</taxon>
        <taxon>Actinomycetes</taxon>
        <taxon>Propionibacteriales</taxon>
        <taxon>Nocardioidaceae</taxon>
        <taxon>Nocardioides</taxon>
    </lineage>
</organism>
<dbReference type="AlphaFoldDB" id="A0A4S8NGM0"/>
<evidence type="ECO:0000313" key="5">
    <source>
        <dbReference type="Proteomes" id="UP000307087"/>
    </source>
</evidence>
<dbReference type="RefSeq" id="WP_136562058.1">
    <property type="nucleotide sequence ID" value="NZ_STGW01000003.1"/>
</dbReference>
<evidence type="ECO:0000256" key="3">
    <source>
        <dbReference type="PROSITE-ProRule" id="PRU00023"/>
    </source>
</evidence>
<dbReference type="PROSITE" id="PS50297">
    <property type="entry name" value="ANK_REP_REGION"/>
    <property type="match status" value="1"/>
</dbReference>
<dbReference type="SUPFAM" id="SSF48403">
    <property type="entry name" value="Ankyrin repeat"/>
    <property type="match status" value="1"/>
</dbReference>
<dbReference type="EMBL" id="STGW01000003">
    <property type="protein sequence ID" value="THV15963.1"/>
    <property type="molecule type" value="Genomic_DNA"/>
</dbReference>
<keyword evidence="5" id="KW-1185">Reference proteome</keyword>
<evidence type="ECO:0000313" key="4">
    <source>
        <dbReference type="EMBL" id="THV15963.1"/>
    </source>
</evidence>
<evidence type="ECO:0000256" key="1">
    <source>
        <dbReference type="ARBA" id="ARBA00022737"/>
    </source>
</evidence>
<keyword evidence="1" id="KW-0677">Repeat</keyword>
<dbReference type="OrthoDB" id="9812708at2"/>
<proteinExistence type="predicted"/>
<dbReference type="SMART" id="SM00248">
    <property type="entry name" value="ANK"/>
    <property type="match status" value="3"/>
</dbReference>
<evidence type="ECO:0000256" key="2">
    <source>
        <dbReference type="ARBA" id="ARBA00023043"/>
    </source>
</evidence>